<protein>
    <submittedName>
        <fullName evidence="2">Uncharacterized protein</fullName>
    </submittedName>
</protein>
<evidence type="ECO:0000256" key="1">
    <source>
        <dbReference type="SAM" id="SignalP"/>
    </source>
</evidence>
<organism evidence="2 3">
    <name type="scientific">Candidatus Competibacter denitrificans Run_A_D11</name>
    <dbReference type="NCBI Taxonomy" id="1400863"/>
    <lineage>
        <taxon>Bacteria</taxon>
        <taxon>Pseudomonadati</taxon>
        <taxon>Pseudomonadota</taxon>
        <taxon>Gammaproteobacteria</taxon>
        <taxon>Candidatus Competibacteraceae</taxon>
        <taxon>Candidatus Competibacter</taxon>
    </lineage>
</organism>
<accession>W6MDH1</accession>
<reference evidence="2" key="2">
    <citation type="submission" date="2014-03" db="EMBL/GenBank/DDBJ databases">
        <title>Candidatus Competibacter-lineage genomes retrieved from metagenomes reveal functional metabolic diversity.</title>
        <authorList>
            <person name="McIlroy S.J."/>
            <person name="Albertsen M."/>
            <person name="Andresen E.K."/>
            <person name="Saunders A.M."/>
            <person name="Kristiansen R."/>
            <person name="Stokholm-Bjerregaard M."/>
            <person name="Nielsen K.L."/>
            <person name="Nielsen P.H."/>
        </authorList>
    </citation>
    <scope>NUCLEOTIDE SEQUENCE</scope>
    <source>
        <strain evidence="2">Run_A_D11</strain>
    </source>
</reference>
<sequence length="70" mass="7575">MRRHNILFYIAASGLVSLSFSSLVLAASLNDTGQQLWYNGSAMVAMGHAAVDRTAWHRWLDAAAGNVLKA</sequence>
<comment type="caution">
    <text evidence="2">The sequence shown here is derived from an EMBL/GenBank/DDBJ whole genome shotgun (WGS) entry which is preliminary data.</text>
</comment>
<name>W6MDH1_9GAMM</name>
<dbReference type="Proteomes" id="UP000035760">
    <property type="component" value="Unassembled WGS sequence"/>
</dbReference>
<evidence type="ECO:0000313" key="2">
    <source>
        <dbReference type="EMBL" id="CDI02853.1"/>
    </source>
</evidence>
<dbReference type="EMBL" id="CBTJ020000042">
    <property type="protein sequence ID" value="CDI02853.1"/>
    <property type="molecule type" value="Genomic_DNA"/>
</dbReference>
<gene>
    <name evidence="2" type="ORF">BN873_350109</name>
</gene>
<reference evidence="2" key="1">
    <citation type="submission" date="2013-07" db="EMBL/GenBank/DDBJ databases">
        <authorList>
            <person name="McIlroy S."/>
        </authorList>
    </citation>
    <scope>NUCLEOTIDE SEQUENCE [LARGE SCALE GENOMIC DNA]</scope>
    <source>
        <strain evidence="2">Run_A_D11</strain>
    </source>
</reference>
<evidence type="ECO:0000313" key="3">
    <source>
        <dbReference type="Proteomes" id="UP000035760"/>
    </source>
</evidence>
<dbReference type="AlphaFoldDB" id="W6MDH1"/>
<keyword evidence="1" id="KW-0732">Signal</keyword>
<proteinExistence type="predicted"/>
<keyword evidence="3" id="KW-1185">Reference proteome</keyword>
<feature type="signal peptide" evidence="1">
    <location>
        <begin position="1"/>
        <end position="26"/>
    </location>
</feature>
<feature type="chain" id="PRO_5004878826" evidence="1">
    <location>
        <begin position="27"/>
        <end position="70"/>
    </location>
</feature>